<name>C1DIM1_AZOVD</name>
<evidence type="ECO:0000259" key="2">
    <source>
        <dbReference type="PROSITE" id="PS50924"/>
    </source>
</evidence>
<dbReference type="PANTHER" id="PTHR35152:SF1">
    <property type="entry name" value="DOMAIN SIGNALLING PROTEIN, PUTATIVE (AFU_ORTHOLOGUE AFUA_5G11310)-RELATED"/>
    <property type="match status" value="1"/>
</dbReference>
<dbReference type="AlphaFoldDB" id="C1DIM1"/>
<dbReference type="eggNOG" id="COG3300">
    <property type="taxonomic scope" value="Bacteria"/>
</dbReference>
<dbReference type="OrthoDB" id="9772100at2"/>
<sequence length="180" mass="19015">MGASDSFFIDAATNASYLPGAYHPGLVLLSIFVSIFSATMALQTAQIARRAESALYRHITIGAGAIALGCGIWTMHFIGMLAFELPTHVHYSTGLTLLSLLPACAASWLALHMLVRPEVDGPQLAMSGTLVGLGIGAMHYSGMAAMQTPLLMYYEPVTFTLSIVVAISLAVLALWARTAA</sequence>
<dbReference type="InterPro" id="IPR005330">
    <property type="entry name" value="MHYT_dom"/>
</dbReference>
<feature type="transmembrane region" description="Helical" evidence="1">
    <location>
        <begin position="20"/>
        <end position="42"/>
    </location>
</feature>
<protein>
    <submittedName>
        <fullName evidence="3">Sensor domain protein</fullName>
    </submittedName>
</protein>
<dbReference type="KEGG" id="avn:Avin_25180"/>
<dbReference type="GO" id="GO:0016020">
    <property type="term" value="C:membrane"/>
    <property type="evidence" value="ECO:0007669"/>
    <property type="project" value="UniProtKB-UniRule"/>
</dbReference>
<organism evidence="3 4">
    <name type="scientific">Azotobacter vinelandii (strain DJ / ATCC BAA-1303)</name>
    <dbReference type="NCBI Taxonomy" id="322710"/>
    <lineage>
        <taxon>Bacteria</taxon>
        <taxon>Pseudomonadati</taxon>
        <taxon>Pseudomonadota</taxon>
        <taxon>Gammaproteobacteria</taxon>
        <taxon>Pseudomonadales</taxon>
        <taxon>Pseudomonadaceae</taxon>
        <taxon>Azotobacter</taxon>
    </lineage>
</organism>
<dbReference type="STRING" id="322710.Avin_25180"/>
<dbReference type="Proteomes" id="UP000002424">
    <property type="component" value="Chromosome"/>
</dbReference>
<feature type="transmembrane region" description="Helical" evidence="1">
    <location>
        <begin position="54"/>
        <end position="83"/>
    </location>
</feature>
<dbReference type="EMBL" id="CP001157">
    <property type="protein sequence ID" value="ACO78702.1"/>
    <property type="molecule type" value="Genomic_DNA"/>
</dbReference>
<accession>C1DIM1</accession>
<dbReference type="EnsemblBacteria" id="ACO78702">
    <property type="protein sequence ID" value="ACO78702"/>
    <property type="gene ID" value="Avin_25180"/>
</dbReference>
<dbReference type="GeneID" id="88185683"/>
<feature type="transmembrane region" description="Helical" evidence="1">
    <location>
        <begin position="153"/>
        <end position="176"/>
    </location>
</feature>
<feature type="transmembrane region" description="Helical" evidence="1">
    <location>
        <begin position="123"/>
        <end position="141"/>
    </location>
</feature>
<feature type="transmembrane region" description="Helical" evidence="1">
    <location>
        <begin position="89"/>
        <end position="111"/>
    </location>
</feature>
<feature type="domain" description="MHYT" evidence="2">
    <location>
        <begin position="22"/>
        <end position="180"/>
    </location>
</feature>
<keyword evidence="4" id="KW-1185">Reference proteome</keyword>
<dbReference type="Pfam" id="PF03707">
    <property type="entry name" value="MHYT"/>
    <property type="match status" value="2"/>
</dbReference>
<comment type="caution">
    <text evidence="1">Lacks conserved residue(s) required for the propagation of feature annotation.</text>
</comment>
<keyword evidence="1" id="KW-1133">Transmembrane helix</keyword>
<proteinExistence type="predicted"/>
<dbReference type="PROSITE" id="PS50924">
    <property type="entry name" value="MHYT"/>
    <property type="match status" value="1"/>
</dbReference>
<dbReference type="PANTHER" id="PTHR35152">
    <property type="entry name" value="DOMAIN SIGNALLING PROTEIN, PUTATIVE (AFU_ORTHOLOGUE AFUA_5G11310)-RELATED"/>
    <property type="match status" value="1"/>
</dbReference>
<keyword evidence="1" id="KW-0812">Transmembrane</keyword>
<evidence type="ECO:0000313" key="4">
    <source>
        <dbReference type="Proteomes" id="UP000002424"/>
    </source>
</evidence>
<keyword evidence="1" id="KW-0472">Membrane</keyword>
<dbReference type="HOGENOM" id="CLU_061170_3_0_6"/>
<reference evidence="3 4" key="1">
    <citation type="journal article" date="2009" name="J. Bacteriol.">
        <title>Genome sequence of Azotobacter vinelandii, an obligate aerobe specialized to support diverse anaerobic metabolic processes.</title>
        <authorList>
            <person name="Setubal J.C."/>
            <person name="dos Santos P."/>
            <person name="Goldman B.S."/>
            <person name="Ertesvag H."/>
            <person name="Espin G."/>
            <person name="Rubio L.M."/>
            <person name="Valla S."/>
            <person name="Almeida N.F."/>
            <person name="Balasubramanian D."/>
            <person name="Cromes L."/>
            <person name="Curatti L."/>
            <person name="Du Z."/>
            <person name="Godsy E."/>
            <person name="Goodner B."/>
            <person name="Hellner-Burris K."/>
            <person name="Hernandez J.A."/>
            <person name="Houmiel K."/>
            <person name="Imperial J."/>
            <person name="Kennedy C."/>
            <person name="Larson T.J."/>
            <person name="Latreille P."/>
            <person name="Ligon L.S."/>
            <person name="Lu J."/>
            <person name="Maerk M."/>
            <person name="Miller N.M."/>
            <person name="Norton S."/>
            <person name="O'Carroll I.P."/>
            <person name="Paulsen I."/>
            <person name="Raulfs E.C."/>
            <person name="Roemer R."/>
            <person name="Rosser J."/>
            <person name="Segura D."/>
            <person name="Slater S."/>
            <person name="Stricklin S.L."/>
            <person name="Studholme D.J."/>
            <person name="Sun J."/>
            <person name="Viana C.J."/>
            <person name="Wallin E."/>
            <person name="Wang B."/>
            <person name="Wheeler C."/>
            <person name="Zhu H."/>
            <person name="Dean D.R."/>
            <person name="Dixon R."/>
            <person name="Wood D."/>
        </authorList>
    </citation>
    <scope>NUCLEOTIDE SEQUENCE [LARGE SCALE GENOMIC DNA]</scope>
    <source>
        <strain evidence="4">DJ / ATCC BAA-1303</strain>
    </source>
</reference>
<dbReference type="RefSeq" id="WP_012701094.1">
    <property type="nucleotide sequence ID" value="NC_012560.1"/>
</dbReference>
<evidence type="ECO:0000313" key="3">
    <source>
        <dbReference type="EMBL" id="ACO78702.1"/>
    </source>
</evidence>
<evidence type="ECO:0000256" key="1">
    <source>
        <dbReference type="PROSITE-ProRule" id="PRU00244"/>
    </source>
</evidence>
<gene>
    <name evidence="3" type="ordered locus">Avin_25180</name>
</gene>